<dbReference type="OMA" id="IFLPLWF"/>
<protein>
    <submittedName>
        <fullName evidence="2">Uncharacterized protein</fullName>
    </submittedName>
</protein>
<dbReference type="OrthoDB" id="4088947at2759"/>
<gene>
    <name evidence="2" type="ORF">PGUG_00928</name>
</gene>
<dbReference type="KEGG" id="pgu:PGUG_00928"/>
<feature type="transmembrane region" description="Helical" evidence="1">
    <location>
        <begin position="79"/>
        <end position="101"/>
    </location>
</feature>
<sequence length="336" mass="38396">MVPYNRVGPRISHVLFRTTIRKSKNNPVFTRFVSTNEENERLKYDQARNDIILSTIKSRPDLLVNAGLQRKSSMSWKSILLGMVLTSTATMGLFVSLQLLYPRSDPEAPRRAFVPLWVSTGWLGKSCLRFPRDIILLDENCYHCLLDGKELAEYLDHLEKENIKYKVLELVSSSQEVRKTLKLPVSISVPENSDFKIWMESTMPIVAGLQFSFPPNELSPRVEWQLKQIDYRSVVDSALVAAGLKLDRLGSDAEKKTHEKSSGKVHESVPERDRYVHSPKNYTIVMSGILDLEDKCHRRGTVNYLAVLDFDHLKINGGIKITSMHLVADNKHYKVK</sequence>
<dbReference type="InParanoid" id="A5DCC3"/>
<reference evidence="2 3" key="1">
    <citation type="journal article" date="2009" name="Nature">
        <title>Evolution of pathogenicity and sexual reproduction in eight Candida genomes.</title>
        <authorList>
            <person name="Butler G."/>
            <person name="Rasmussen M.D."/>
            <person name="Lin M.F."/>
            <person name="Santos M.A."/>
            <person name="Sakthikumar S."/>
            <person name="Munro C.A."/>
            <person name="Rheinbay E."/>
            <person name="Grabherr M."/>
            <person name="Forche A."/>
            <person name="Reedy J.L."/>
            <person name="Agrafioti I."/>
            <person name="Arnaud M.B."/>
            <person name="Bates S."/>
            <person name="Brown A.J."/>
            <person name="Brunke S."/>
            <person name="Costanzo M.C."/>
            <person name="Fitzpatrick D.A."/>
            <person name="de Groot P.W."/>
            <person name="Harris D."/>
            <person name="Hoyer L.L."/>
            <person name="Hube B."/>
            <person name="Klis F.M."/>
            <person name="Kodira C."/>
            <person name="Lennard N."/>
            <person name="Logue M.E."/>
            <person name="Martin R."/>
            <person name="Neiman A.M."/>
            <person name="Nikolaou E."/>
            <person name="Quail M.A."/>
            <person name="Quinn J."/>
            <person name="Santos M.C."/>
            <person name="Schmitzberger F.F."/>
            <person name="Sherlock G."/>
            <person name="Shah P."/>
            <person name="Silverstein K.A."/>
            <person name="Skrzypek M.S."/>
            <person name="Soll D."/>
            <person name="Staggs R."/>
            <person name="Stansfield I."/>
            <person name="Stumpf M.P."/>
            <person name="Sudbery P.E."/>
            <person name="Srikantha T."/>
            <person name="Zeng Q."/>
            <person name="Berman J."/>
            <person name="Berriman M."/>
            <person name="Heitman J."/>
            <person name="Gow N.A."/>
            <person name="Lorenz M.C."/>
            <person name="Birren B.W."/>
            <person name="Kellis M."/>
            <person name="Cuomo C.A."/>
        </authorList>
    </citation>
    <scope>NUCLEOTIDE SEQUENCE [LARGE SCALE GENOMIC DNA]</scope>
    <source>
        <strain evidence="3">ATCC 6260 / CBS 566 / DSM 6381 / JCM 1539 / NBRC 10279 / NRRL Y-324</strain>
    </source>
</reference>
<keyword evidence="3" id="KW-1185">Reference proteome</keyword>
<evidence type="ECO:0000313" key="3">
    <source>
        <dbReference type="Proteomes" id="UP000001997"/>
    </source>
</evidence>
<dbReference type="HOGENOM" id="CLU_750104_0_0_1"/>
<dbReference type="Proteomes" id="UP000001997">
    <property type="component" value="Unassembled WGS sequence"/>
</dbReference>
<dbReference type="eggNOG" id="ENOG502T3B2">
    <property type="taxonomic scope" value="Eukaryota"/>
</dbReference>
<organism evidence="2 3">
    <name type="scientific">Meyerozyma guilliermondii (strain ATCC 6260 / CBS 566 / DSM 6381 / JCM 1539 / NBRC 10279 / NRRL Y-324)</name>
    <name type="common">Yeast</name>
    <name type="synonym">Candida guilliermondii</name>
    <dbReference type="NCBI Taxonomy" id="294746"/>
    <lineage>
        <taxon>Eukaryota</taxon>
        <taxon>Fungi</taxon>
        <taxon>Dikarya</taxon>
        <taxon>Ascomycota</taxon>
        <taxon>Saccharomycotina</taxon>
        <taxon>Pichiomycetes</taxon>
        <taxon>Debaryomycetaceae</taxon>
        <taxon>Meyerozyma</taxon>
    </lineage>
</organism>
<dbReference type="VEuPathDB" id="FungiDB:PGUG_00928"/>
<dbReference type="AlphaFoldDB" id="A5DCC3"/>
<dbReference type="EMBL" id="CH408155">
    <property type="protein sequence ID" value="EDK36830.2"/>
    <property type="molecule type" value="Genomic_DNA"/>
</dbReference>
<keyword evidence="1" id="KW-0472">Membrane</keyword>
<keyword evidence="1" id="KW-1133">Transmembrane helix</keyword>
<evidence type="ECO:0000313" key="2">
    <source>
        <dbReference type="EMBL" id="EDK36830.2"/>
    </source>
</evidence>
<keyword evidence="1" id="KW-0812">Transmembrane</keyword>
<accession>A5DCC3</accession>
<name>A5DCC3_PICGU</name>
<dbReference type="RefSeq" id="XP_001487551.2">
    <property type="nucleotide sequence ID" value="XM_001487501.1"/>
</dbReference>
<evidence type="ECO:0000256" key="1">
    <source>
        <dbReference type="SAM" id="Phobius"/>
    </source>
</evidence>
<dbReference type="GeneID" id="5128735"/>
<proteinExistence type="predicted"/>